<feature type="transmembrane region" description="Helical" evidence="2">
    <location>
        <begin position="52"/>
        <end position="70"/>
    </location>
</feature>
<dbReference type="EMBL" id="JBICBT010000823">
    <property type="protein sequence ID" value="KAL3098490.1"/>
    <property type="molecule type" value="Genomic_DNA"/>
</dbReference>
<accession>A0ABD2K6G6</accession>
<dbReference type="AlphaFoldDB" id="A0ABD2K6G6"/>
<feature type="compositionally biased region" description="Basic and acidic residues" evidence="1">
    <location>
        <begin position="337"/>
        <end position="347"/>
    </location>
</feature>
<comment type="caution">
    <text evidence="3">The sequence shown here is derived from an EMBL/GenBank/DDBJ whole genome shotgun (WGS) entry which is preliminary data.</text>
</comment>
<feature type="transmembrane region" description="Helical" evidence="2">
    <location>
        <begin position="124"/>
        <end position="145"/>
    </location>
</feature>
<keyword evidence="2" id="KW-1133">Transmembrane helix</keyword>
<evidence type="ECO:0000256" key="2">
    <source>
        <dbReference type="SAM" id="Phobius"/>
    </source>
</evidence>
<gene>
    <name evidence="3" type="ORF">niasHT_021349</name>
</gene>
<feature type="transmembrane region" description="Helical" evidence="2">
    <location>
        <begin position="160"/>
        <end position="181"/>
    </location>
</feature>
<feature type="transmembrane region" description="Helical" evidence="2">
    <location>
        <begin position="29"/>
        <end position="46"/>
    </location>
</feature>
<evidence type="ECO:0000313" key="3">
    <source>
        <dbReference type="EMBL" id="KAL3098490.1"/>
    </source>
</evidence>
<sequence>MPKSAGAPPTDQIDNFKTTTSVGGILHKVSYAALFLLFLAQLAAILHNHSHLGGLSMFDTVILLIVKMDTVHLHKWLFPGKKISNSEMAPFLLIVACTVFEALIFVNFTHAVEAITCADSSSHFSAPFLATVALNMLVKSPLIFLSHKMSVPDISTSRRYFLHFGAPLATVALAFANNYFSPETGEVISCLDRYLGAGMCVLLSAVVLPIFRQNMPFLLCEVPKGAKETQLKAEIEQKFPNLRLVHLHIYSKWPGHNFDVFLHVSLVNSVSPAHGESMAPPSTNEQSLRQLMHSLQLLLRGKGAQRVTIQPWLAVAEEQPEQHEEDEEKQNGAKRAGKSDGQTKRGEEDEFAMCVSEKCTREAKACCSKVAEMCAGA</sequence>
<feature type="transmembrane region" description="Helical" evidence="2">
    <location>
        <begin position="91"/>
        <end position="112"/>
    </location>
</feature>
<keyword evidence="2" id="KW-0812">Transmembrane</keyword>
<name>A0ABD2K6G6_9BILA</name>
<evidence type="ECO:0000256" key="1">
    <source>
        <dbReference type="SAM" id="MobiDB-lite"/>
    </source>
</evidence>
<keyword evidence="2" id="KW-0472">Membrane</keyword>
<feature type="transmembrane region" description="Helical" evidence="2">
    <location>
        <begin position="193"/>
        <end position="211"/>
    </location>
</feature>
<dbReference type="Proteomes" id="UP001620626">
    <property type="component" value="Unassembled WGS sequence"/>
</dbReference>
<proteinExistence type="predicted"/>
<protein>
    <submittedName>
        <fullName evidence="3">Uncharacterized protein</fullName>
    </submittedName>
</protein>
<organism evidence="3 4">
    <name type="scientific">Heterodera trifolii</name>
    <dbReference type="NCBI Taxonomy" id="157864"/>
    <lineage>
        <taxon>Eukaryota</taxon>
        <taxon>Metazoa</taxon>
        <taxon>Ecdysozoa</taxon>
        <taxon>Nematoda</taxon>
        <taxon>Chromadorea</taxon>
        <taxon>Rhabditida</taxon>
        <taxon>Tylenchina</taxon>
        <taxon>Tylenchomorpha</taxon>
        <taxon>Tylenchoidea</taxon>
        <taxon>Heteroderidae</taxon>
        <taxon>Heteroderinae</taxon>
        <taxon>Heterodera</taxon>
    </lineage>
</organism>
<keyword evidence="4" id="KW-1185">Reference proteome</keyword>
<evidence type="ECO:0000313" key="4">
    <source>
        <dbReference type="Proteomes" id="UP001620626"/>
    </source>
</evidence>
<reference evidence="3 4" key="1">
    <citation type="submission" date="2024-10" db="EMBL/GenBank/DDBJ databases">
        <authorList>
            <person name="Kim D."/>
        </authorList>
    </citation>
    <scope>NUCLEOTIDE SEQUENCE [LARGE SCALE GENOMIC DNA]</scope>
    <source>
        <strain evidence="3">BH-2024</strain>
    </source>
</reference>
<feature type="region of interest" description="Disordered" evidence="1">
    <location>
        <begin position="317"/>
        <end position="350"/>
    </location>
</feature>